<dbReference type="InterPro" id="IPR000182">
    <property type="entry name" value="GNAT_dom"/>
</dbReference>
<dbReference type="Pfam" id="PF00628">
    <property type="entry name" value="PHD"/>
    <property type="match status" value="1"/>
</dbReference>
<evidence type="ECO:0000256" key="4">
    <source>
        <dbReference type="ARBA" id="ARBA00022833"/>
    </source>
</evidence>
<organism evidence="10 11">
    <name type="scientific">Hibiscus sabdariffa</name>
    <name type="common">roselle</name>
    <dbReference type="NCBI Taxonomy" id="183260"/>
    <lineage>
        <taxon>Eukaryota</taxon>
        <taxon>Viridiplantae</taxon>
        <taxon>Streptophyta</taxon>
        <taxon>Embryophyta</taxon>
        <taxon>Tracheophyta</taxon>
        <taxon>Spermatophyta</taxon>
        <taxon>Magnoliopsida</taxon>
        <taxon>eudicotyledons</taxon>
        <taxon>Gunneridae</taxon>
        <taxon>Pentapetalae</taxon>
        <taxon>rosids</taxon>
        <taxon>malvids</taxon>
        <taxon>Malvales</taxon>
        <taxon>Malvaceae</taxon>
        <taxon>Malvoideae</taxon>
        <taxon>Hibiscus</taxon>
    </lineage>
</organism>
<dbReference type="InterPro" id="IPR013083">
    <property type="entry name" value="Znf_RING/FYVE/PHD"/>
</dbReference>
<dbReference type="InterPro" id="IPR001965">
    <property type="entry name" value="Znf_PHD"/>
</dbReference>
<dbReference type="SMART" id="SM00249">
    <property type="entry name" value="PHD"/>
    <property type="match status" value="2"/>
</dbReference>
<dbReference type="Gene3D" id="3.40.630.30">
    <property type="match status" value="1"/>
</dbReference>
<evidence type="ECO:0000313" key="11">
    <source>
        <dbReference type="Proteomes" id="UP001472677"/>
    </source>
</evidence>
<protein>
    <submittedName>
        <fullName evidence="10">Uncharacterized protein</fullName>
    </submittedName>
</protein>
<dbReference type="InterPro" id="IPR042163">
    <property type="entry name" value="PHF12"/>
</dbReference>
<dbReference type="Pfam" id="PF23209">
    <property type="entry name" value="IDM1_C"/>
    <property type="match status" value="1"/>
</dbReference>
<dbReference type="PANTHER" id="PTHR46309:SF12">
    <property type="entry name" value="GB|AAC80581.1"/>
    <property type="match status" value="1"/>
</dbReference>
<dbReference type="InterPro" id="IPR032308">
    <property type="entry name" value="TDBD"/>
</dbReference>
<keyword evidence="11" id="KW-1185">Reference proteome</keyword>
<evidence type="ECO:0000313" key="10">
    <source>
        <dbReference type="EMBL" id="KAK8512412.1"/>
    </source>
</evidence>
<dbReference type="Proteomes" id="UP001472677">
    <property type="component" value="Unassembled WGS sequence"/>
</dbReference>
<comment type="subcellular location">
    <subcellularLocation>
        <location evidence="1">Nucleus</location>
    </subcellularLocation>
</comment>
<dbReference type="InterPro" id="IPR016181">
    <property type="entry name" value="Acyl_CoA_acyltransferase"/>
</dbReference>
<dbReference type="SUPFAM" id="SSF57903">
    <property type="entry name" value="FYVE/PHD zinc finger"/>
    <property type="match status" value="1"/>
</dbReference>
<dbReference type="Gene3D" id="3.30.40.10">
    <property type="entry name" value="Zinc/RING finger domain, C3HC4 (zinc finger)"/>
    <property type="match status" value="1"/>
</dbReference>
<dbReference type="InterPro" id="IPR011011">
    <property type="entry name" value="Znf_FYVE_PHD"/>
</dbReference>
<dbReference type="PROSITE" id="PS50016">
    <property type="entry name" value="ZF_PHD_2"/>
    <property type="match status" value="1"/>
</dbReference>
<evidence type="ECO:0000259" key="8">
    <source>
        <dbReference type="PROSITE" id="PS50016"/>
    </source>
</evidence>
<evidence type="ECO:0000256" key="6">
    <source>
        <dbReference type="PROSITE-ProRule" id="PRU00146"/>
    </source>
</evidence>
<dbReference type="PANTHER" id="PTHR46309">
    <property type="entry name" value="PHD FINGER PROTEIN 12"/>
    <property type="match status" value="1"/>
</dbReference>
<name>A0ABR2BZG4_9ROSI</name>
<proteinExistence type="predicted"/>
<evidence type="ECO:0000256" key="2">
    <source>
        <dbReference type="ARBA" id="ARBA00022723"/>
    </source>
</evidence>
<reference evidence="10 11" key="1">
    <citation type="journal article" date="2024" name="G3 (Bethesda)">
        <title>Genome assembly of Hibiscus sabdariffa L. provides insights into metabolisms of medicinal natural products.</title>
        <authorList>
            <person name="Kim T."/>
        </authorList>
    </citation>
    <scope>NUCLEOTIDE SEQUENCE [LARGE SCALE GENOMIC DNA]</scope>
    <source>
        <strain evidence="10">TK-2024</strain>
        <tissue evidence="10">Old leaves</tissue>
    </source>
</reference>
<dbReference type="Pfam" id="PF16135">
    <property type="entry name" value="TDBD"/>
    <property type="match status" value="1"/>
</dbReference>
<dbReference type="PROSITE" id="PS51186">
    <property type="entry name" value="GNAT"/>
    <property type="match status" value="1"/>
</dbReference>
<feature type="domain" description="N-acetyltransferase" evidence="9">
    <location>
        <begin position="414"/>
        <end position="563"/>
    </location>
</feature>
<keyword evidence="3 6" id="KW-0863">Zinc-finger</keyword>
<evidence type="ECO:0000259" key="9">
    <source>
        <dbReference type="PROSITE" id="PS51186"/>
    </source>
</evidence>
<evidence type="ECO:0000256" key="7">
    <source>
        <dbReference type="SAM" id="MobiDB-lite"/>
    </source>
</evidence>
<feature type="region of interest" description="Disordered" evidence="7">
    <location>
        <begin position="113"/>
        <end position="158"/>
    </location>
</feature>
<keyword evidence="4" id="KW-0862">Zinc</keyword>
<dbReference type="InterPro" id="IPR056511">
    <property type="entry name" value="IDM1_C"/>
</dbReference>
<dbReference type="Pfam" id="PF22970">
    <property type="entry name" value="DUF7028"/>
    <property type="match status" value="1"/>
</dbReference>
<evidence type="ECO:0000256" key="5">
    <source>
        <dbReference type="ARBA" id="ARBA00023242"/>
    </source>
</evidence>
<evidence type="ECO:0000256" key="3">
    <source>
        <dbReference type="ARBA" id="ARBA00022771"/>
    </source>
</evidence>
<comment type="caution">
    <text evidence="10">The sequence shown here is derived from an EMBL/GenBank/DDBJ whole genome shotgun (WGS) entry which is preliminary data.</text>
</comment>
<dbReference type="EMBL" id="JBBPBM010000072">
    <property type="protein sequence ID" value="KAK8512412.1"/>
    <property type="molecule type" value="Genomic_DNA"/>
</dbReference>
<dbReference type="SUPFAM" id="SSF55729">
    <property type="entry name" value="Acyl-CoA N-acyltransferases (Nat)"/>
    <property type="match status" value="1"/>
</dbReference>
<dbReference type="InterPro" id="IPR054292">
    <property type="entry name" value="DUF7028"/>
</dbReference>
<accession>A0ABR2BZG4</accession>
<sequence length="576" mass="65047">MFFEKSAMDDKSTMFAVEDSEGCEEDVLKWYYHGGSGQPKKNSGELSLKAKSYLSTKGWIFRRAHKNGKEEMRYQSPHGEVYTSLRMACKSYIDQGLREGIIRNVESKQPIKRKCSCPENQPLPKSVQSESPKRRKTLSKQENRVVKSSKRMRVGPVSSRNPRTVMSWLIDNNVVSMLENVYYRSKTGAPLMKGQITRDGIQCHCCSKVFTLTAFEDHAGSTNHRPAANIILDDGTGRSLSDCQRQVRDSMGVTTSTLSTHSNVKSPKTMKAANSFQHENDEVCSACCGGGDLICCEYCPSAFHMKCLGLKDVPNGGWFCPSCCCGICGIGQLRDKSFLTCHQCELKFHFDCLSSRKQNKMKTENNTVFLCGHNCEKIYYGLQNLTGKPILVGKNLTWTLLKHNHRAHGHGMESSVWKENQSKLRVALEVMHECFGPSEATETGRDLVEDLIFSRVSKLKRLNFGGFFTVIVEENDNLISVATLRVYDNMVAEIPLVATRHGHCRRGMCRVLLDELEKNLMKLGVEKLILPSLPTKVETWTKNFGFSRMSDDEITKLLRYTLLDFQGTIICQKILR</sequence>
<evidence type="ECO:0000256" key="1">
    <source>
        <dbReference type="ARBA" id="ARBA00004123"/>
    </source>
</evidence>
<dbReference type="InterPro" id="IPR019787">
    <property type="entry name" value="Znf_PHD-finger"/>
</dbReference>
<keyword evidence="5" id="KW-0539">Nucleus</keyword>
<feature type="domain" description="PHD-type" evidence="8">
    <location>
        <begin position="281"/>
        <end position="326"/>
    </location>
</feature>
<keyword evidence="2" id="KW-0479">Metal-binding</keyword>
<gene>
    <name evidence="10" type="ORF">V6N12_074991</name>
</gene>